<name>A0A9X3S4D3_9ACTN</name>
<evidence type="ECO:0000313" key="4">
    <source>
        <dbReference type="Proteomes" id="UP001149140"/>
    </source>
</evidence>
<keyword evidence="4" id="KW-1185">Reference proteome</keyword>
<sequence length="149" mass="16628">MSNVFEPEWDAERDAEPFRWKRARLGRQTGARDLGASLFEVPPGAATFPLHAHFANEELLVVLTGRPTLTTREGKRELREGEVVSFPAGLEGAHRLDNETDAPVRILIVSTMRAPEINAMLEDGKFWLRDYAPGTDPPDGAFDVWTTPD</sequence>
<feature type="domain" description="Cupin type-2" evidence="2">
    <location>
        <begin position="38"/>
        <end position="109"/>
    </location>
</feature>
<dbReference type="InterPro" id="IPR014710">
    <property type="entry name" value="RmlC-like_jellyroll"/>
</dbReference>
<keyword evidence="1" id="KW-0479">Metal-binding</keyword>
<dbReference type="SUPFAM" id="SSF51182">
    <property type="entry name" value="RmlC-like cupins"/>
    <property type="match status" value="1"/>
</dbReference>
<dbReference type="InterPro" id="IPR011051">
    <property type="entry name" value="RmlC_Cupin_sf"/>
</dbReference>
<dbReference type="InterPro" id="IPR013096">
    <property type="entry name" value="Cupin_2"/>
</dbReference>
<comment type="caution">
    <text evidence="3">The sequence shown here is derived from an EMBL/GenBank/DDBJ whole genome shotgun (WGS) entry which is preliminary data.</text>
</comment>
<proteinExistence type="predicted"/>
<evidence type="ECO:0000256" key="1">
    <source>
        <dbReference type="ARBA" id="ARBA00022723"/>
    </source>
</evidence>
<gene>
    <name evidence="3" type="ORF">OM076_40305</name>
</gene>
<accession>A0A9X3S4D3</accession>
<dbReference type="PANTHER" id="PTHR35848">
    <property type="entry name" value="OXALATE-BINDING PROTEIN"/>
    <property type="match status" value="1"/>
</dbReference>
<protein>
    <submittedName>
        <fullName evidence="3">Cupin domain-containing protein</fullName>
    </submittedName>
</protein>
<dbReference type="EMBL" id="JAPDOD010000069">
    <property type="protein sequence ID" value="MDA0166575.1"/>
    <property type="molecule type" value="Genomic_DNA"/>
</dbReference>
<organism evidence="3 4">
    <name type="scientific">Solirubrobacter ginsenosidimutans</name>
    <dbReference type="NCBI Taxonomy" id="490573"/>
    <lineage>
        <taxon>Bacteria</taxon>
        <taxon>Bacillati</taxon>
        <taxon>Actinomycetota</taxon>
        <taxon>Thermoleophilia</taxon>
        <taxon>Solirubrobacterales</taxon>
        <taxon>Solirubrobacteraceae</taxon>
        <taxon>Solirubrobacter</taxon>
    </lineage>
</organism>
<dbReference type="Pfam" id="PF07883">
    <property type="entry name" value="Cupin_2"/>
    <property type="match status" value="1"/>
</dbReference>
<dbReference type="PANTHER" id="PTHR35848:SF9">
    <property type="entry name" value="SLL1358 PROTEIN"/>
    <property type="match status" value="1"/>
</dbReference>
<dbReference type="Gene3D" id="2.60.120.10">
    <property type="entry name" value="Jelly Rolls"/>
    <property type="match status" value="1"/>
</dbReference>
<evidence type="ECO:0000259" key="2">
    <source>
        <dbReference type="Pfam" id="PF07883"/>
    </source>
</evidence>
<evidence type="ECO:0000313" key="3">
    <source>
        <dbReference type="EMBL" id="MDA0166575.1"/>
    </source>
</evidence>
<dbReference type="InterPro" id="IPR051610">
    <property type="entry name" value="GPI/OXD"/>
</dbReference>
<dbReference type="GO" id="GO:0046872">
    <property type="term" value="F:metal ion binding"/>
    <property type="evidence" value="ECO:0007669"/>
    <property type="project" value="UniProtKB-KW"/>
</dbReference>
<reference evidence="3" key="1">
    <citation type="submission" date="2022-10" db="EMBL/GenBank/DDBJ databases">
        <title>The WGS of Solirubrobacter ginsenosidimutans DSM 21036.</title>
        <authorList>
            <person name="Jiang Z."/>
        </authorList>
    </citation>
    <scope>NUCLEOTIDE SEQUENCE</scope>
    <source>
        <strain evidence="3">DSM 21036</strain>
    </source>
</reference>
<dbReference type="AlphaFoldDB" id="A0A9X3S4D3"/>
<dbReference type="Proteomes" id="UP001149140">
    <property type="component" value="Unassembled WGS sequence"/>
</dbReference>